<dbReference type="Pfam" id="PF00665">
    <property type="entry name" value="rve"/>
    <property type="match status" value="1"/>
</dbReference>
<dbReference type="CDD" id="cd09272">
    <property type="entry name" value="RNase_HI_RT_Ty1"/>
    <property type="match status" value="1"/>
</dbReference>
<dbReference type="PROSITE" id="PS50994">
    <property type="entry name" value="INTEGRASE"/>
    <property type="match status" value="1"/>
</dbReference>
<dbReference type="Pfam" id="PF25597">
    <property type="entry name" value="SH3_retrovirus"/>
    <property type="match status" value="1"/>
</dbReference>
<dbReference type="Pfam" id="PF13976">
    <property type="entry name" value="gag_pre-integrs"/>
    <property type="match status" value="1"/>
</dbReference>
<evidence type="ECO:0000256" key="2">
    <source>
        <dbReference type="ARBA" id="ARBA00022723"/>
    </source>
</evidence>
<evidence type="ECO:0000256" key="3">
    <source>
        <dbReference type="ARBA" id="ARBA00022750"/>
    </source>
</evidence>
<keyword evidence="2" id="KW-0479">Metal-binding</keyword>
<dbReference type="GO" id="GO:0015074">
    <property type="term" value="P:DNA integration"/>
    <property type="evidence" value="ECO:0007669"/>
    <property type="project" value="InterPro"/>
</dbReference>
<dbReference type="InterPro" id="IPR012337">
    <property type="entry name" value="RNaseH-like_sf"/>
</dbReference>
<evidence type="ECO:0000313" key="7">
    <source>
        <dbReference type="EMBL" id="PKU66654.1"/>
    </source>
</evidence>
<dbReference type="SUPFAM" id="SSF56672">
    <property type="entry name" value="DNA/RNA polymerases"/>
    <property type="match status" value="1"/>
</dbReference>
<dbReference type="Pfam" id="PF22936">
    <property type="entry name" value="Pol_BBD"/>
    <property type="match status" value="1"/>
</dbReference>
<dbReference type="EMBL" id="KZ503254">
    <property type="protein sequence ID" value="PKU66654.1"/>
    <property type="molecule type" value="Genomic_DNA"/>
</dbReference>
<evidence type="ECO:0000256" key="1">
    <source>
        <dbReference type="ARBA" id="ARBA00022670"/>
    </source>
</evidence>
<dbReference type="InterPro" id="IPR043502">
    <property type="entry name" value="DNA/RNA_pol_sf"/>
</dbReference>
<keyword evidence="1" id="KW-0645">Protease</keyword>
<keyword evidence="8" id="KW-1185">Reference proteome</keyword>
<dbReference type="Proteomes" id="UP000233837">
    <property type="component" value="Unassembled WGS sequence"/>
</dbReference>
<keyword evidence="4" id="KW-0378">Hydrolase</keyword>
<dbReference type="InterPro" id="IPR001584">
    <property type="entry name" value="Integrase_cat-core"/>
</dbReference>
<dbReference type="GO" id="GO:0004190">
    <property type="term" value="F:aspartic-type endopeptidase activity"/>
    <property type="evidence" value="ECO:0007669"/>
    <property type="project" value="UniProtKB-KW"/>
</dbReference>
<feature type="region of interest" description="Disordered" evidence="5">
    <location>
        <begin position="214"/>
        <end position="258"/>
    </location>
</feature>
<organism evidence="7 8">
    <name type="scientific">Dendrobium catenatum</name>
    <dbReference type="NCBI Taxonomy" id="906689"/>
    <lineage>
        <taxon>Eukaryota</taxon>
        <taxon>Viridiplantae</taxon>
        <taxon>Streptophyta</taxon>
        <taxon>Embryophyta</taxon>
        <taxon>Tracheophyta</taxon>
        <taxon>Spermatophyta</taxon>
        <taxon>Magnoliopsida</taxon>
        <taxon>Liliopsida</taxon>
        <taxon>Asparagales</taxon>
        <taxon>Orchidaceae</taxon>
        <taxon>Epidendroideae</taxon>
        <taxon>Malaxideae</taxon>
        <taxon>Dendrobiinae</taxon>
        <taxon>Dendrobium</taxon>
    </lineage>
</organism>
<dbReference type="GO" id="GO:0003676">
    <property type="term" value="F:nucleic acid binding"/>
    <property type="evidence" value="ECO:0007669"/>
    <property type="project" value="InterPro"/>
</dbReference>
<feature type="region of interest" description="Disordered" evidence="5">
    <location>
        <begin position="757"/>
        <end position="819"/>
    </location>
</feature>
<feature type="compositionally biased region" description="Low complexity" evidence="5">
    <location>
        <begin position="227"/>
        <end position="252"/>
    </location>
</feature>
<dbReference type="InterPro" id="IPR057670">
    <property type="entry name" value="SH3_retrovirus"/>
</dbReference>
<accession>A0A2I0VTE1</accession>
<evidence type="ECO:0000256" key="5">
    <source>
        <dbReference type="SAM" id="MobiDB-lite"/>
    </source>
</evidence>
<dbReference type="PANTHER" id="PTHR42648">
    <property type="entry name" value="TRANSPOSASE, PUTATIVE-RELATED"/>
    <property type="match status" value="1"/>
</dbReference>
<protein>
    <submittedName>
        <fullName evidence="7">Retrovirus-related Pol polyprotein from transposon TNT 1-94</fullName>
    </submittedName>
</protein>
<dbReference type="Gene3D" id="3.30.420.10">
    <property type="entry name" value="Ribonuclease H-like superfamily/Ribonuclease H"/>
    <property type="match status" value="1"/>
</dbReference>
<reference evidence="7 8" key="2">
    <citation type="journal article" date="2017" name="Nature">
        <title>The Apostasia genome and the evolution of orchids.</title>
        <authorList>
            <person name="Zhang G.Q."/>
            <person name="Liu K.W."/>
            <person name="Li Z."/>
            <person name="Lohaus R."/>
            <person name="Hsiao Y.Y."/>
            <person name="Niu S.C."/>
            <person name="Wang J.Y."/>
            <person name="Lin Y.C."/>
            <person name="Xu Q."/>
            <person name="Chen L.J."/>
            <person name="Yoshida K."/>
            <person name="Fujiwara S."/>
            <person name="Wang Z.W."/>
            <person name="Zhang Y.Q."/>
            <person name="Mitsuda N."/>
            <person name="Wang M."/>
            <person name="Liu G.H."/>
            <person name="Pecoraro L."/>
            <person name="Huang H.X."/>
            <person name="Xiao X.J."/>
            <person name="Lin M."/>
            <person name="Wu X.Y."/>
            <person name="Wu W.L."/>
            <person name="Chen Y.Y."/>
            <person name="Chang S.B."/>
            <person name="Sakamoto S."/>
            <person name="Ohme-Takagi M."/>
            <person name="Yagi M."/>
            <person name="Zeng S.J."/>
            <person name="Shen C.Y."/>
            <person name="Yeh C.M."/>
            <person name="Luo Y.B."/>
            <person name="Tsai W.C."/>
            <person name="Van de Peer Y."/>
            <person name="Liu Z.J."/>
        </authorList>
    </citation>
    <scope>NUCLEOTIDE SEQUENCE [LARGE SCALE GENOMIC DNA]</scope>
    <source>
        <tissue evidence="7">The whole plant</tissue>
    </source>
</reference>
<dbReference type="InterPro" id="IPR036875">
    <property type="entry name" value="Znf_CCHC_sf"/>
</dbReference>
<feature type="compositionally biased region" description="Polar residues" evidence="5">
    <location>
        <begin position="779"/>
        <end position="795"/>
    </location>
</feature>
<dbReference type="GO" id="GO:0006508">
    <property type="term" value="P:proteolysis"/>
    <property type="evidence" value="ECO:0007669"/>
    <property type="project" value="UniProtKB-KW"/>
</dbReference>
<feature type="compositionally biased region" description="Low complexity" evidence="5">
    <location>
        <begin position="796"/>
        <end position="809"/>
    </location>
</feature>
<evidence type="ECO:0000256" key="4">
    <source>
        <dbReference type="ARBA" id="ARBA00022801"/>
    </source>
</evidence>
<gene>
    <name evidence="7" type="ORF">MA16_Dca026338</name>
</gene>
<sequence length="1350" mass="152814">MNTIKNVITQPLSTDNHPLWRTQVIKLFRANSYEGFLDGSHPPPPKTITDSDGKMVLNHEYTEWLHIDQNLAASLYSVISPTILPYVISVDHCVDIWKTLDHRLQSSTRSRIAQLRHELHYVSMKDKNMTQYLLDIKTKVDSLAAAGAPLTVEDIIHYTLDGLPPTYQAFKTAIRTNLQPLNLDDLYTLLCSEELNLAHEITRDLHSLQIASNPTALTASRTRGRGRSNSNRGRNQSQSRNQQTQNNSGRRNQPSRNPVTCQICGKFGHSAIKCWYRHDDQYNSEPSSTALLSSHNNNSPTEWFLDSGASSHLTADHSQLQSSQPYTGSSQVTLGNGQQIPIHNTGRGILPTPQGKIILSNLHLVPNLSFNLLSVYQLTTDNNCIITFSSSGYEIKDPRTKHLLLRGPCINGLYPIYAAPVQKLQQHKLALISLQAIPDLWHRRLGHPSDQTLSSLANHHTDICKTGSSKLCDICKMAKCHRLPFTLSTNVSTVPFHLVHSDIWGPFSVKSNKGFCYYISFIDDYSKYTWIYPLTSKTEAVHRFFEFFKMIERQFSHRIHTLRTDGGGEFTGHQFQALLKHIGIIHQFTCPYTPPQNGVAERKHRHLTEITRALLIQAHLPQYLWVDTLLTAVHIINRLPSPNTFNKSPYELLYKHPPIYNHLKVFGCLCYPWLKPYVNNKLSPLSSPCVFIGYAVQQKGYHCLDMKTNKIYVSRHVVFNEAVFPFQNTSQNIQAMNKPLPNIPPLLLIPTSGLPGHLNNSIQPTHSPHSSYTHPHQSVTTTSASQPLQARASNPSSTEQLTSTQSSAQPPHQTGHNMLTRLKTGHSKPKKLFDLSHIIQSLEPTTYAQAAKSENWRLAMSREFQALQEQGTWELVPPSPQQNVLGCKWTFRIKLNSDGTVSRYKARLVAQGFNQEHGIDYTETFSPVAKIPTVRVFILIALHYNWNIHQLDISNAFLHGDLTDTVYMKQPPGFQDTLQPNHVCRLKKALYGLKQSPREWYATLSSHLIHFGFKLSSSDPSLLTYQNGFNRMYILIYVDDILLTGNSSSDINRLLQNLHSRFQMRELGALSQFLGIQSISTTTGVLLHQKLYAQRILERAGMQSAKPVPSPSSCKTILTSKSHEPYENPQLYRHLLGSLQYLTLTRPDIQFVVHSLSQHMHHPLHQHFEGLKRLLRYISGTLHLGLPLDRGPLQLKGFSDADWANSTDDRKSISGYCNYLGNSPISWQVKKQTTVARSSTEAEYRSLAAEAAEVIWLRRLLEDFHTPQTTPTIIYCDNTSAIALANNPIYHARTKHIDVDCHFIRDSIHAKHVTVHHICTDDQTADIFTKSLPINRFKTIISKLTAALPH</sequence>
<feature type="compositionally biased region" description="Low complexity" evidence="5">
    <location>
        <begin position="763"/>
        <end position="778"/>
    </location>
</feature>
<dbReference type="GO" id="GO:0008270">
    <property type="term" value="F:zinc ion binding"/>
    <property type="evidence" value="ECO:0007669"/>
    <property type="project" value="InterPro"/>
</dbReference>
<dbReference type="PANTHER" id="PTHR42648:SF26">
    <property type="entry name" value="INTEGRASE CATALYTIC DOMAIN-CONTAINING PROTEIN"/>
    <property type="match status" value="1"/>
</dbReference>
<dbReference type="InterPro" id="IPR036397">
    <property type="entry name" value="RNaseH_sf"/>
</dbReference>
<proteinExistence type="predicted"/>
<dbReference type="SUPFAM" id="SSF53098">
    <property type="entry name" value="Ribonuclease H-like"/>
    <property type="match status" value="1"/>
</dbReference>
<feature type="domain" description="Integrase catalytic" evidence="6">
    <location>
        <begin position="491"/>
        <end position="657"/>
    </location>
</feature>
<evidence type="ECO:0000259" key="6">
    <source>
        <dbReference type="PROSITE" id="PS50994"/>
    </source>
</evidence>
<dbReference type="SUPFAM" id="SSF57756">
    <property type="entry name" value="Retrovirus zinc finger-like domains"/>
    <property type="match status" value="1"/>
</dbReference>
<feature type="region of interest" description="Disordered" evidence="5">
    <location>
        <begin position="314"/>
        <end position="338"/>
    </location>
</feature>
<dbReference type="InterPro" id="IPR039537">
    <property type="entry name" value="Retrotran_Ty1/copia-like"/>
</dbReference>
<dbReference type="InterPro" id="IPR054722">
    <property type="entry name" value="PolX-like_BBD"/>
</dbReference>
<dbReference type="InterPro" id="IPR025724">
    <property type="entry name" value="GAG-pre-integrase_dom"/>
</dbReference>
<dbReference type="InterPro" id="IPR013103">
    <property type="entry name" value="RVT_2"/>
</dbReference>
<dbReference type="Pfam" id="PF14223">
    <property type="entry name" value="Retrotran_gag_2"/>
    <property type="match status" value="1"/>
</dbReference>
<dbReference type="Pfam" id="PF07727">
    <property type="entry name" value="RVT_2"/>
    <property type="match status" value="1"/>
</dbReference>
<name>A0A2I0VTE1_9ASPA</name>
<evidence type="ECO:0000313" key="8">
    <source>
        <dbReference type="Proteomes" id="UP000233837"/>
    </source>
</evidence>
<keyword evidence="3" id="KW-0064">Aspartyl protease</keyword>
<reference evidence="7 8" key="1">
    <citation type="journal article" date="2016" name="Sci. Rep.">
        <title>The Dendrobium catenatum Lindl. genome sequence provides insights into polysaccharide synthase, floral development and adaptive evolution.</title>
        <authorList>
            <person name="Zhang G.Q."/>
            <person name="Xu Q."/>
            <person name="Bian C."/>
            <person name="Tsai W.C."/>
            <person name="Yeh C.M."/>
            <person name="Liu K.W."/>
            <person name="Yoshida K."/>
            <person name="Zhang L.S."/>
            <person name="Chang S.B."/>
            <person name="Chen F."/>
            <person name="Shi Y."/>
            <person name="Su Y.Y."/>
            <person name="Zhang Y.Q."/>
            <person name="Chen L.J."/>
            <person name="Yin Y."/>
            <person name="Lin M."/>
            <person name="Huang H."/>
            <person name="Deng H."/>
            <person name="Wang Z.W."/>
            <person name="Zhu S.L."/>
            <person name="Zhao X."/>
            <person name="Deng C."/>
            <person name="Niu S.C."/>
            <person name="Huang J."/>
            <person name="Wang M."/>
            <person name="Liu G.H."/>
            <person name="Yang H.J."/>
            <person name="Xiao X.J."/>
            <person name="Hsiao Y.Y."/>
            <person name="Wu W.L."/>
            <person name="Chen Y.Y."/>
            <person name="Mitsuda N."/>
            <person name="Ohme-Takagi M."/>
            <person name="Luo Y.B."/>
            <person name="Van de Peer Y."/>
            <person name="Liu Z.J."/>
        </authorList>
    </citation>
    <scope>NUCLEOTIDE SEQUENCE [LARGE SCALE GENOMIC DNA]</scope>
    <source>
        <tissue evidence="7">The whole plant</tissue>
    </source>
</reference>